<reference evidence="13" key="2">
    <citation type="submission" date="2025-09" db="UniProtKB">
        <authorList>
            <consortium name="Ensembl"/>
        </authorList>
    </citation>
    <scope>IDENTIFICATION</scope>
</reference>
<feature type="transmembrane region" description="Helical" evidence="11">
    <location>
        <begin position="281"/>
        <end position="300"/>
    </location>
</feature>
<dbReference type="Gene3D" id="1.20.1070.10">
    <property type="entry name" value="Rhodopsin 7-helix transmembrane proteins"/>
    <property type="match status" value="1"/>
</dbReference>
<comment type="subcellular location">
    <subcellularLocation>
        <location evidence="1 11">Cell membrane</location>
        <topology evidence="1 11">Multi-pass membrane protein</topology>
    </subcellularLocation>
</comment>
<dbReference type="InterPro" id="IPR017452">
    <property type="entry name" value="GPCR_Rhodpsn_7TM"/>
</dbReference>
<evidence type="ECO:0000313" key="13">
    <source>
        <dbReference type="Ensembl" id="ENSLLEP00000013853.1"/>
    </source>
</evidence>
<keyword evidence="6 11" id="KW-1133">Transmembrane helix</keyword>
<dbReference type="Pfam" id="PF03402">
    <property type="entry name" value="V1R"/>
    <property type="match status" value="1"/>
</dbReference>
<dbReference type="SUPFAM" id="SSF81321">
    <property type="entry name" value="Family A G protein-coupled receptor-like"/>
    <property type="match status" value="1"/>
</dbReference>
<protein>
    <recommendedName>
        <fullName evidence="11">Vomeronasal type-1 receptor</fullName>
    </recommendedName>
</protein>
<evidence type="ECO:0000256" key="1">
    <source>
        <dbReference type="ARBA" id="ARBA00004651"/>
    </source>
</evidence>
<keyword evidence="5 11" id="KW-0812">Transmembrane</keyword>
<evidence type="ECO:0000313" key="14">
    <source>
        <dbReference type="Proteomes" id="UP000694569"/>
    </source>
</evidence>
<keyword evidence="9 11" id="KW-0675">Receptor</keyword>
<dbReference type="AlphaFoldDB" id="A0A8C5MJA3"/>
<dbReference type="Proteomes" id="UP000694569">
    <property type="component" value="Unplaced"/>
</dbReference>
<keyword evidence="8 11" id="KW-0472">Membrane</keyword>
<feature type="transmembrane region" description="Helical" evidence="11">
    <location>
        <begin position="246"/>
        <end position="269"/>
    </location>
</feature>
<dbReference type="InterPro" id="IPR004072">
    <property type="entry name" value="Vmron_rcpt_1"/>
</dbReference>
<evidence type="ECO:0000256" key="3">
    <source>
        <dbReference type="ARBA" id="ARBA00022475"/>
    </source>
</evidence>
<feature type="domain" description="G-protein coupled receptors family 1 profile" evidence="12">
    <location>
        <begin position="33"/>
        <end position="297"/>
    </location>
</feature>
<feature type="transmembrane region" description="Helical" evidence="11">
    <location>
        <begin position="20"/>
        <end position="39"/>
    </location>
</feature>
<dbReference type="PANTHER" id="PTHR24062">
    <property type="entry name" value="VOMERONASAL TYPE-1 RECEPTOR"/>
    <property type="match status" value="1"/>
</dbReference>
<evidence type="ECO:0000256" key="7">
    <source>
        <dbReference type="ARBA" id="ARBA00023040"/>
    </source>
</evidence>
<name>A0A8C5MJA3_9ANUR</name>
<feature type="transmembrane region" description="Helical" evidence="11">
    <location>
        <begin position="201"/>
        <end position="219"/>
    </location>
</feature>
<evidence type="ECO:0000259" key="12">
    <source>
        <dbReference type="PROSITE" id="PS50262"/>
    </source>
</evidence>
<keyword evidence="10 11" id="KW-0807">Transducer</keyword>
<reference evidence="13" key="1">
    <citation type="submission" date="2025-08" db="UniProtKB">
        <authorList>
            <consortium name="Ensembl"/>
        </authorList>
    </citation>
    <scope>IDENTIFICATION</scope>
</reference>
<keyword evidence="3 11" id="KW-1003">Cell membrane</keyword>
<dbReference type="FunFam" id="1.20.1070.10:FF:000300">
    <property type="entry name" value="Vomeronasal type-1 receptor"/>
    <property type="match status" value="1"/>
</dbReference>
<evidence type="ECO:0000256" key="8">
    <source>
        <dbReference type="ARBA" id="ARBA00023136"/>
    </source>
</evidence>
<evidence type="ECO:0000256" key="2">
    <source>
        <dbReference type="ARBA" id="ARBA00010663"/>
    </source>
</evidence>
<feature type="transmembrane region" description="Helical" evidence="11">
    <location>
        <begin position="51"/>
        <end position="70"/>
    </location>
</feature>
<evidence type="ECO:0000256" key="4">
    <source>
        <dbReference type="ARBA" id="ARBA00022507"/>
    </source>
</evidence>
<sequence length="336" mass="38061">FFLIITFVCSIMDLLIGFKAAGFLFLLTVGIPGNVFILLQFTYIRVFEKKLLPTNMILMALAAVNLLVLLSRCIPESLNSVGLKDLLDDPECKLVLFCFRVNRAMSICVTSFLSCYQCILIAPKRGLWLWIKKTIRPNVLIILITLLFINLSVYPYFILNTRARRNLTTSPYTLHLVYCDADFLTYFAYVTTGSIYAIRDFISVGLMTASGGYIVYRLVCHERSMKGMRSSDKFQSRTVEQKASRAVILLVSLYVLLFGLDNSMWIYTLTLSNANPGMNEIRIFLASSYSAFSAIVIISTNPRLDQCFIFCTRNRQLPLLTDQSSENNGVVYAISK</sequence>
<dbReference type="GO" id="GO:0016503">
    <property type="term" value="F:pheromone receptor activity"/>
    <property type="evidence" value="ECO:0007669"/>
    <property type="project" value="InterPro"/>
</dbReference>
<evidence type="ECO:0000256" key="11">
    <source>
        <dbReference type="RuleBase" id="RU364061"/>
    </source>
</evidence>
<dbReference type="GeneTree" id="ENSGT01030000234553"/>
<dbReference type="OrthoDB" id="9606139at2759"/>
<keyword evidence="14" id="KW-1185">Reference proteome</keyword>
<evidence type="ECO:0000256" key="6">
    <source>
        <dbReference type="ARBA" id="ARBA00022989"/>
    </source>
</evidence>
<accession>A0A8C5MJA3</accession>
<evidence type="ECO:0000256" key="9">
    <source>
        <dbReference type="ARBA" id="ARBA00023170"/>
    </source>
</evidence>
<keyword evidence="4 11" id="KW-0589">Pheromone response</keyword>
<keyword evidence="7 11" id="KW-0297">G-protein coupled receptor</keyword>
<organism evidence="13 14">
    <name type="scientific">Leptobrachium leishanense</name>
    <name type="common">Leishan spiny toad</name>
    <dbReference type="NCBI Taxonomy" id="445787"/>
    <lineage>
        <taxon>Eukaryota</taxon>
        <taxon>Metazoa</taxon>
        <taxon>Chordata</taxon>
        <taxon>Craniata</taxon>
        <taxon>Vertebrata</taxon>
        <taxon>Euteleostomi</taxon>
        <taxon>Amphibia</taxon>
        <taxon>Batrachia</taxon>
        <taxon>Anura</taxon>
        <taxon>Pelobatoidea</taxon>
        <taxon>Megophryidae</taxon>
        <taxon>Leptobrachium</taxon>
    </lineage>
</organism>
<dbReference type="GO" id="GO:0019236">
    <property type="term" value="P:response to pheromone"/>
    <property type="evidence" value="ECO:0007669"/>
    <property type="project" value="UniProtKB-KW"/>
</dbReference>
<evidence type="ECO:0000256" key="10">
    <source>
        <dbReference type="ARBA" id="ARBA00023224"/>
    </source>
</evidence>
<feature type="transmembrane region" description="Helical" evidence="11">
    <location>
        <begin position="135"/>
        <end position="157"/>
    </location>
</feature>
<dbReference type="GO" id="GO:0005886">
    <property type="term" value="C:plasma membrane"/>
    <property type="evidence" value="ECO:0007669"/>
    <property type="project" value="UniProtKB-SubCell"/>
</dbReference>
<comment type="similarity">
    <text evidence="2 11">Belongs to the G-protein coupled receptor 1 family.</text>
</comment>
<dbReference type="PROSITE" id="PS50262">
    <property type="entry name" value="G_PROTEIN_RECEP_F1_2"/>
    <property type="match status" value="1"/>
</dbReference>
<dbReference type="Ensembl" id="ENSLLET00000014390.1">
    <property type="protein sequence ID" value="ENSLLEP00000013853.1"/>
    <property type="gene ID" value="ENSLLEG00000008778.1"/>
</dbReference>
<proteinExistence type="inferred from homology"/>
<evidence type="ECO:0000256" key="5">
    <source>
        <dbReference type="ARBA" id="ARBA00022692"/>
    </source>
</evidence>